<dbReference type="GO" id="GO:0070210">
    <property type="term" value="C:Rpd3L-Expanded complex"/>
    <property type="evidence" value="ECO:0007669"/>
    <property type="project" value="TreeGrafter"/>
</dbReference>
<keyword evidence="5" id="KW-0805">Transcription regulation</keyword>
<accession>A0A9X0C016</accession>
<dbReference type="PANTHER" id="PTHR10625:SF36">
    <property type="entry name" value="HISTONE DEACETYLASE 3"/>
    <property type="match status" value="1"/>
</dbReference>
<keyword evidence="11" id="KW-1185">Reference proteome</keyword>
<evidence type="ECO:0000256" key="7">
    <source>
        <dbReference type="ARBA" id="ARBA00023242"/>
    </source>
</evidence>
<proteinExistence type="inferred from homology"/>
<protein>
    <recommendedName>
        <fullName evidence="2">histone deacetylase</fullName>
        <ecNumber evidence="2">3.5.1.98</ecNumber>
    </recommendedName>
</protein>
<dbReference type="GeneID" id="81621238"/>
<dbReference type="Pfam" id="PF00850">
    <property type="entry name" value="Hist_deacetyl"/>
    <property type="match status" value="1"/>
</dbReference>
<name>A0A9X0C016_9EURO</name>
<keyword evidence="6" id="KW-0804">Transcription</keyword>
<dbReference type="EMBL" id="JAPWDQ010000002">
    <property type="protein sequence ID" value="KAJ5492640.1"/>
    <property type="molecule type" value="Genomic_DNA"/>
</dbReference>
<dbReference type="Gene3D" id="3.40.800.20">
    <property type="entry name" value="Histone deacetylase domain"/>
    <property type="match status" value="1"/>
</dbReference>
<dbReference type="InterPro" id="IPR000286">
    <property type="entry name" value="HDACs"/>
</dbReference>
<evidence type="ECO:0000256" key="2">
    <source>
        <dbReference type="ARBA" id="ARBA00012111"/>
    </source>
</evidence>
<evidence type="ECO:0000256" key="3">
    <source>
        <dbReference type="ARBA" id="ARBA00022801"/>
    </source>
</evidence>
<evidence type="ECO:0000256" key="1">
    <source>
        <dbReference type="ARBA" id="ARBA00004123"/>
    </source>
</evidence>
<evidence type="ECO:0000256" key="4">
    <source>
        <dbReference type="ARBA" id="ARBA00022853"/>
    </source>
</evidence>
<evidence type="ECO:0000313" key="11">
    <source>
        <dbReference type="Proteomes" id="UP001148312"/>
    </source>
</evidence>
<feature type="domain" description="Histone deacetylase" evidence="9">
    <location>
        <begin position="57"/>
        <end position="355"/>
    </location>
</feature>
<evidence type="ECO:0000259" key="9">
    <source>
        <dbReference type="Pfam" id="PF00850"/>
    </source>
</evidence>
<comment type="subcellular location">
    <subcellularLocation>
        <location evidence="1">Nucleus</location>
    </subcellularLocation>
</comment>
<organism evidence="10 11">
    <name type="scientific">Penicillium diatomitis</name>
    <dbReference type="NCBI Taxonomy" id="2819901"/>
    <lineage>
        <taxon>Eukaryota</taxon>
        <taxon>Fungi</taxon>
        <taxon>Dikarya</taxon>
        <taxon>Ascomycota</taxon>
        <taxon>Pezizomycotina</taxon>
        <taxon>Eurotiomycetes</taxon>
        <taxon>Eurotiomycetidae</taxon>
        <taxon>Eurotiales</taxon>
        <taxon>Aspergillaceae</taxon>
        <taxon>Penicillium</taxon>
    </lineage>
</organism>
<evidence type="ECO:0000256" key="6">
    <source>
        <dbReference type="ARBA" id="ARBA00023163"/>
    </source>
</evidence>
<dbReference type="InterPro" id="IPR003084">
    <property type="entry name" value="HDAC_I/II"/>
</dbReference>
<comment type="caution">
    <text evidence="10">The sequence shown here is derived from an EMBL/GenBank/DDBJ whole genome shotgun (WGS) entry which is preliminary data.</text>
</comment>
<sequence>MARSTIVQEYDAPSTTLSLDQKSNHERQLYQVPRPKGYRVSWHANPAVEAHHFGQSHPMKPWRLTLTKQLVMAYGMHHAMDLYLARAATYEEMAEFHEGDYLDFLRQVMPGDMERAEQSDNVVRFNFGDDCPIFDGLYNYCSLYAGGTVDAARKLCNDQAEIAINWSGGLHHAKKAEASGFCYVNDIVLGILQLLRHHPRVMYIDIDVHHGDGVEQAFWSTDRVLTVSFHKYDKDNFFPGTGALDDTGPTHPLNPGAHHSINVPLNDGIDDESYMQLYHNVIGACVETYHPGAIVLQCGADSLGCDRLGCFNLNVRAHGACVAFTKTFGLPLLVVGGGGYTPRNVSRAWAHETSILLEADALLDPTIPDSVAFRTHFGPDYSLFPPLSEIRKLENKNSKPYLAGLVESVHEQLRYIKGAPSVQMSFIPPDILGLREETEKEIEEETAMMEEEREEHFGGGYAASTAAAAAAARSGRFRGDAWLGRLNCSWQSSARAGTRRRSSRRVVLIAFIEVDLVFVSLLICHLKFLPVWKNTGCWGVWWSSVFGGKRFPTYFDCEVLFFKACWHACLIDPDVQLTIILGRVLFDDCV</sequence>
<gene>
    <name evidence="10" type="ORF">N7539_001386</name>
</gene>
<dbReference type="InterPro" id="IPR023801">
    <property type="entry name" value="His_deacetylse_dom"/>
</dbReference>
<keyword evidence="4" id="KW-0156">Chromatin regulator</keyword>
<keyword evidence="3" id="KW-0378">Hydrolase</keyword>
<dbReference type="EC" id="3.5.1.98" evidence="2"/>
<dbReference type="Proteomes" id="UP001148312">
    <property type="component" value="Unassembled WGS sequence"/>
</dbReference>
<reference evidence="10" key="2">
    <citation type="journal article" date="2023" name="IMA Fungus">
        <title>Comparative genomic study of the Penicillium genus elucidates a diverse pangenome and 15 lateral gene transfer events.</title>
        <authorList>
            <person name="Petersen C."/>
            <person name="Sorensen T."/>
            <person name="Nielsen M.R."/>
            <person name="Sondergaard T.E."/>
            <person name="Sorensen J.L."/>
            <person name="Fitzpatrick D.A."/>
            <person name="Frisvad J.C."/>
            <person name="Nielsen K.L."/>
        </authorList>
    </citation>
    <scope>NUCLEOTIDE SEQUENCE</scope>
    <source>
        <strain evidence="10">IBT 30728</strain>
    </source>
</reference>
<dbReference type="SUPFAM" id="SSF52768">
    <property type="entry name" value="Arginase/deacetylase"/>
    <property type="match status" value="1"/>
</dbReference>
<keyword evidence="7" id="KW-0539">Nucleus</keyword>
<reference evidence="10" key="1">
    <citation type="submission" date="2022-12" db="EMBL/GenBank/DDBJ databases">
        <authorList>
            <person name="Petersen C."/>
        </authorList>
    </citation>
    <scope>NUCLEOTIDE SEQUENCE</scope>
    <source>
        <strain evidence="10">IBT 30728</strain>
    </source>
</reference>
<dbReference type="InterPro" id="IPR037138">
    <property type="entry name" value="His_deacetylse_dom_sf"/>
</dbReference>
<dbReference type="FunFam" id="3.40.800.20:FF:000007">
    <property type="entry name" value="Histone deacetylase"/>
    <property type="match status" value="1"/>
</dbReference>
<comment type="similarity">
    <text evidence="8">Belongs to the histone deacetylase family. HD Type 1 subfamily.</text>
</comment>
<dbReference type="PANTHER" id="PTHR10625">
    <property type="entry name" value="HISTONE DEACETYLASE HDAC1-RELATED"/>
    <property type="match status" value="1"/>
</dbReference>
<evidence type="ECO:0000313" key="10">
    <source>
        <dbReference type="EMBL" id="KAJ5492640.1"/>
    </source>
</evidence>
<dbReference type="AlphaFoldDB" id="A0A9X0C016"/>
<evidence type="ECO:0000256" key="5">
    <source>
        <dbReference type="ARBA" id="ARBA00023015"/>
    </source>
</evidence>
<evidence type="ECO:0000256" key="8">
    <source>
        <dbReference type="ARBA" id="ARBA00061569"/>
    </source>
</evidence>
<dbReference type="PRINTS" id="PR01270">
    <property type="entry name" value="HDASUPER"/>
</dbReference>
<dbReference type="InterPro" id="IPR023696">
    <property type="entry name" value="Ureohydrolase_dom_sf"/>
</dbReference>
<dbReference type="GO" id="GO:0040029">
    <property type="term" value="P:epigenetic regulation of gene expression"/>
    <property type="evidence" value="ECO:0007669"/>
    <property type="project" value="TreeGrafter"/>
</dbReference>
<dbReference type="GO" id="GO:0141221">
    <property type="term" value="F:histone deacetylase activity, hydrolytic mechanism"/>
    <property type="evidence" value="ECO:0007669"/>
    <property type="project" value="UniProtKB-EC"/>
</dbReference>
<dbReference type="RefSeq" id="XP_056793020.1">
    <property type="nucleotide sequence ID" value="XM_056930989.1"/>
</dbReference>
<dbReference type="GO" id="GO:0034967">
    <property type="term" value="C:Set3 complex"/>
    <property type="evidence" value="ECO:0007669"/>
    <property type="project" value="UniProtKB-ARBA"/>
</dbReference>
<dbReference type="PRINTS" id="PR01271">
    <property type="entry name" value="HISDACETLASE"/>
</dbReference>